<name>A0ABQ4NH09_9RHOB</name>
<dbReference type="SUPFAM" id="SSF57783">
    <property type="entry name" value="Zinc beta-ribbon"/>
    <property type="match status" value="1"/>
</dbReference>
<protein>
    <recommendedName>
        <fullName evidence="1">Zinc finger CHC2-type domain-containing protein</fullName>
    </recommendedName>
</protein>
<dbReference type="InterPro" id="IPR002694">
    <property type="entry name" value="Znf_CHC2"/>
</dbReference>
<proteinExistence type="predicted"/>
<feature type="domain" description="Zinc finger CHC2-type" evidence="1">
    <location>
        <begin position="9"/>
        <end position="93"/>
    </location>
</feature>
<evidence type="ECO:0000259" key="1">
    <source>
        <dbReference type="Pfam" id="PF01807"/>
    </source>
</evidence>
<dbReference type="InterPro" id="IPR036977">
    <property type="entry name" value="DNA_primase_Znf_CHC2"/>
</dbReference>
<dbReference type="EMBL" id="BPFH01000001">
    <property type="protein sequence ID" value="GIT93713.1"/>
    <property type="molecule type" value="Genomic_DNA"/>
</dbReference>
<comment type="caution">
    <text evidence="2">The sequence shown here is derived from an EMBL/GenBank/DDBJ whole genome shotgun (WGS) entry which is preliminary data.</text>
</comment>
<gene>
    <name evidence="2" type="ORF">JANAI62_03360</name>
</gene>
<evidence type="ECO:0000313" key="3">
    <source>
        <dbReference type="Proteomes" id="UP000786693"/>
    </source>
</evidence>
<organism evidence="2 3">
    <name type="scientific">Jannaschia pagri</name>
    <dbReference type="NCBI Taxonomy" id="2829797"/>
    <lineage>
        <taxon>Bacteria</taxon>
        <taxon>Pseudomonadati</taxon>
        <taxon>Pseudomonadota</taxon>
        <taxon>Alphaproteobacteria</taxon>
        <taxon>Rhodobacterales</taxon>
        <taxon>Roseobacteraceae</taxon>
        <taxon>Jannaschia</taxon>
    </lineage>
</organism>
<evidence type="ECO:0000313" key="2">
    <source>
        <dbReference type="EMBL" id="GIT93713.1"/>
    </source>
</evidence>
<dbReference type="Gene3D" id="3.90.580.10">
    <property type="entry name" value="Zinc finger, CHC2-type domain"/>
    <property type="match status" value="1"/>
</dbReference>
<sequence>MVSTFIDFDAVKAANPIETVAKRLGLDLKKAGASLRGPCPSGEGGPRALAITPSKGLWYSFGLQKGGDVIELVALVNGCSTKDAAHFLSGTVPLEKANRSSPEGTERGFRPLDYLEPDHQAVLALGIEPEDASALGIGYAPRGILRGTVAVPIRTEDGALAGYIGITEATLPPRWEI</sequence>
<accession>A0ABQ4NH09</accession>
<dbReference type="Pfam" id="PF01807">
    <property type="entry name" value="Zn_ribbon_DnaG"/>
    <property type="match status" value="1"/>
</dbReference>
<dbReference type="Proteomes" id="UP000786693">
    <property type="component" value="Unassembled WGS sequence"/>
</dbReference>
<reference evidence="2 3" key="1">
    <citation type="submission" date="2021-05" db="EMBL/GenBank/DDBJ databases">
        <title>Bacteria Genome sequencing.</title>
        <authorList>
            <person name="Takabe Y."/>
            <person name="Nakajima Y."/>
            <person name="Suzuki S."/>
            <person name="Shiozaki T."/>
        </authorList>
    </citation>
    <scope>NUCLEOTIDE SEQUENCE [LARGE SCALE GENOMIC DNA]</scope>
    <source>
        <strain evidence="2 3">AI_62</strain>
    </source>
</reference>
<keyword evidence="3" id="KW-1185">Reference proteome</keyword>